<evidence type="ECO:0000313" key="1">
    <source>
        <dbReference type="Proteomes" id="UP000887580"/>
    </source>
</evidence>
<proteinExistence type="predicted"/>
<accession>A0AC35F941</accession>
<sequence length="344" mass="40500">MKVVLRLRYLGEFSQMQQQYHSQHQQQRYDLRPRPNKRSDIIPITFPSVFRRTPGKPPTATCVLRHFGLSTYSSYELGMGHYSKVYKAFQDNREVAVKIVKLNEVSEEFLKRFIPREKECWSKLRHRNICELFACLGCEEFNYLYMVMEYCPNGDLLSYIQKKGPLSDTKGRRWMRALLDAVGYLHKNRIAHRDIKAENVLISRRENVKLTDFGFACELSDHYYSRTYCGSRAYSSPEVLKGIPYDVYKNDVWSLGVLCFVSMTSSMPFREDSNTNSAIVEQQRRRTYRWPTYVSPECRQSIDTMMAFYQDDRPTTKESKKLPFFLRGSVQTKMECDDDSAEYA</sequence>
<dbReference type="WBParaSite" id="PS1159_v2.g14346.t1">
    <property type="protein sequence ID" value="PS1159_v2.g14346.t1"/>
    <property type="gene ID" value="PS1159_v2.g14346"/>
</dbReference>
<organism evidence="1 2">
    <name type="scientific">Panagrolaimus sp. PS1159</name>
    <dbReference type="NCBI Taxonomy" id="55785"/>
    <lineage>
        <taxon>Eukaryota</taxon>
        <taxon>Metazoa</taxon>
        <taxon>Ecdysozoa</taxon>
        <taxon>Nematoda</taxon>
        <taxon>Chromadorea</taxon>
        <taxon>Rhabditida</taxon>
        <taxon>Tylenchina</taxon>
        <taxon>Panagrolaimomorpha</taxon>
        <taxon>Panagrolaimoidea</taxon>
        <taxon>Panagrolaimidae</taxon>
        <taxon>Panagrolaimus</taxon>
    </lineage>
</organism>
<dbReference type="Proteomes" id="UP000887580">
    <property type="component" value="Unplaced"/>
</dbReference>
<evidence type="ECO:0000313" key="2">
    <source>
        <dbReference type="WBParaSite" id="PS1159_v2.g14346.t1"/>
    </source>
</evidence>
<reference evidence="2" key="1">
    <citation type="submission" date="2022-11" db="UniProtKB">
        <authorList>
            <consortium name="WormBaseParasite"/>
        </authorList>
    </citation>
    <scope>IDENTIFICATION</scope>
</reference>
<name>A0AC35F941_9BILA</name>
<protein>
    <submittedName>
        <fullName evidence="2">Protein kinase domain-containing protein</fullName>
    </submittedName>
</protein>